<dbReference type="InterPro" id="IPR036736">
    <property type="entry name" value="ACP-like_sf"/>
</dbReference>
<dbReference type="InterPro" id="IPR009081">
    <property type="entry name" value="PP-bd_ACP"/>
</dbReference>
<keyword evidence="3" id="KW-1185">Reference proteome</keyword>
<dbReference type="SUPFAM" id="SSF47336">
    <property type="entry name" value="ACP-like"/>
    <property type="match status" value="1"/>
</dbReference>
<proteinExistence type="predicted"/>
<evidence type="ECO:0000313" key="3">
    <source>
        <dbReference type="Proteomes" id="UP000266906"/>
    </source>
</evidence>
<dbReference type="AlphaFoldDB" id="A0A3N4R6M3"/>
<accession>A0A3N4R6M3</accession>
<evidence type="ECO:0000259" key="1">
    <source>
        <dbReference type="PROSITE" id="PS50075"/>
    </source>
</evidence>
<dbReference type="RefSeq" id="WP_279634006.1">
    <property type="nucleotide sequence ID" value="NZ_JBEYIY010000076.1"/>
</dbReference>
<name>A0A3N4R6M3_9ACTN</name>
<comment type="caution">
    <text evidence="2">The sequence shown here is derived from an EMBL/GenBank/DDBJ whole genome shotgun (WGS) entry which is preliminary data.</text>
</comment>
<dbReference type="Gene3D" id="1.10.1200.10">
    <property type="entry name" value="ACP-like"/>
    <property type="match status" value="1"/>
</dbReference>
<protein>
    <submittedName>
        <fullName evidence="2">Acyl carrier protein</fullName>
    </submittedName>
</protein>
<gene>
    <name evidence="2" type="ORF">EDD38_6323</name>
</gene>
<reference evidence="2 3" key="1">
    <citation type="submission" date="2018-11" db="EMBL/GenBank/DDBJ databases">
        <title>Sequencing the genomes of 1000 actinobacteria strains.</title>
        <authorList>
            <person name="Klenk H.-P."/>
        </authorList>
    </citation>
    <scope>NUCLEOTIDE SEQUENCE [LARGE SCALE GENOMIC DNA]</scope>
    <source>
        <strain evidence="2 3">DSM 44781</strain>
    </source>
</reference>
<dbReference type="EMBL" id="RKQG01000002">
    <property type="protein sequence ID" value="RPE29173.1"/>
    <property type="molecule type" value="Genomic_DNA"/>
</dbReference>
<dbReference type="PROSITE" id="PS50075">
    <property type="entry name" value="CARRIER"/>
    <property type="match status" value="1"/>
</dbReference>
<dbReference type="Proteomes" id="UP000266906">
    <property type="component" value="Unassembled WGS sequence"/>
</dbReference>
<sequence length="133" mass="13687">MTDSATDLALPENATTGAVALADAPDATGAAALADTPDATGTAADVDPELRGRALDGILQLLPRVLKRDLPEIGENACLFDEVGLTSAATLELILELEDHLDVQIDVEGIDQDDLRSVGTLAGFVAGHVIAED</sequence>
<organism evidence="2 3">
    <name type="scientific">Kitasatospora cineracea</name>
    <dbReference type="NCBI Taxonomy" id="88074"/>
    <lineage>
        <taxon>Bacteria</taxon>
        <taxon>Bacillati</taxon>
        <taxon>Actinomycetota</taxon>
        <taxon>Actinomycetes</taxon>
        <taxon>Kitasatosporales</taxon>
        <taxon>Streptomycetaceae</taxon>
        <taxon>Kitasatospora</taxon>
    </lineage>
</organism>
<feature type="domain" description="Carrier" evidence="1">
    <location>
        <begin position="49"/>
        <end position="129"/>
    </location>
</feature>
<evidence type="ECO:0000313" key="2">
    <source>
        <dbReference type="EMBL" id="RPE29173.1"/>
    </source>
</evidence>
<dbReference type="Pfam" id="PF00550">
    <property type="entry name" value="PP-binding"/>
    <property type="match status" value="1"/>
</dbReference>